<evidence type="ECO:0000313" key="2">
    <source>
        <dbReference type="Proteomes" id="UP001461341"/>
    </source>
</evidence>
<name>A0ABZ2YA16_9BACT</name>
<evidence type="ECO:0000313" key="1">
    <source>
        <dbReference type="EMBL" id="WZL75856.1"/>
    </source>
</evidence>
<keyword evidence="2" id="KW-1185">Reference proteome</keyword>
<protein>
    <submittedName>
        <fullName evidence="1">Uncharacterized protein</fullName>
    </submittedName>
</protein>
<dbReference type="RefSeq" id="WP_369018005.1">
    <property type="nucleotide sequence ID" value="NZ_CP121689.1"/>
</dbReference>
<proteinExistence type="predicted"/>
<reference evidence="1 2" key="1">
    <citation type="submission" date="2023-03" db="EMBL/GenBank/DDBJ databases">
        <title>Novel Species.</title>
        <authorList>
            <person name="Ma S."/>
        </authorList>
    </citation>
    <scope>NUCLEOTIDE SEQUENCE [LARGE SCALE GENOMIC DNA]</scope>
    <source>
        <strain evidence="1 2">B11</strain>
    </source>
</reference>
<organism evidence="1 2">
    <name type="scientific">Thermatribacter velox</name>
    <dbReference type="NCBI Taxonomy" id="3039681"/>
    <lineage>
        <taxon>Bacteria</taxon>
        <taxon>Pseudomonadati</taxon>
        <taxon>Atribacterota</taxon>
        <taxon>Atribacteria</taxon>
        <taxon>Atribacterales</taxon>
        <taxon>Thermatribacteraceae</taxon>
        <taxon>Thermatribacter</taxon>
    </lineage>
</organism>
<gene>
    <name evidence="1" type="ORF">QBE54_09745</name>
</gene>
<dbReference type="Proteomes" id="UP001461341">
    <property type="component" value="Chromosome"/>
</dbReference>
<sequence length="44" mass="4999">MAKPFCSWKACGKRELLNDLRIEPCYPADFGLLPEDVSAGLEKW</sequence>
<accession>A0ABZ2YA16</accession>
<dbReference type="EMBL" id="CP121689">
    <property type="protein sequence ID" value="WZL75856.1"/>
    <property type="molecule type" value="Genomic_DNA"/>
</dbReference>